<keyword evidence="2" id="KW-1185">Reference proteome</keyword>
<comment type="caution">
    <text evidence="1">The sequence shown here is derived from an EMBL/GenBank/DDBJ whole genome shotgun (WGS) entry which is preliminary data.</text>
</comment>
<reference evidence="1 2" key="1">
    <citation type="submission" date="2024-05" db="EMBL/GenBank/DDBJ databases">
        <title>Genome sequencing and assembly of Indian major carp, Cirrhinus mrigala (Hamilton, 1822).</title>
        <authorList>
            <person name="Mohindra V."/>
            <person name="Chowdhury L.M."/>
            <person name="Lal K."/>
            <person name="Jena J.K."/>
        </authorList>
    </citation>
    <scope>NUCLEOTIDE SEQUENCE [LARGE SCALE GENOMIC DNA]</scope>
    <source>
        <strain evidence="1">CM1030</strain>
        <tissue evidence="1">Blood</tissue>
    </source>
</reference>
<feature type="non-terminal residue" evidence="1">
    <location>
        <position position="65"/>
    </location>
</feature>
<dbReference type="InterPro" id="IPR027417">
    <property type="entry name" value="P-loop_NTPase"/>
</dbReference>
<proteinExistence type="predicted"/>
<sequence>MGQPDIVLFLECSADIMSRRLQQRATCSLHTKEARDRDTRRRVDGFCSLVNPVVSHYEHREVLHK</sequence>
<dbReference type="AlphaFoldDB" id="A0ABD0RMY9"/>
<organism evidence="1 2">
    <name type="scientific">Cirrhinus mrigala</name>
    <name type="common">Mrigala</name>
    <dbReference type="NCBI Taxonomy" id="683832"/>
    <lineage>
        <taxon>Eukaryota</taxon>
        <taxon>Metazoa</taxon>
        <taxon>Chordata</taxon>
        <taxon>Craniata</taxon>
        <taxon>Vertebrata</taxon>
        <taxon>Euteleostomi</taxon>
        <taxon>Actinopterygii</taxon>
        <taxon>Neopterygii</taxon>
        <taxon>Teleostei</taxon>
        <taxon>Ostariophysi</taxon>
        <taxon>Cypriniformes</taxon>
        <taxon>Cyprinidae</taxon>
        <taxon>Labeoninae</taxon>
        <taxon>Labeonini</taxon>
        <taxon>Cirrhinus</taxon>
    </lineage>
</organism>
<dbReference type="Gene3D" id="3.40.50.300">
    <property type="entry name" value="P-loop containing nucleotide triphosphate hydrolases"/>
    <property type="match status" value="1"/>
</dbReference>
<accession>A0ABD0RMY9</accession>
<protein>
    <submittedName>
        <fullName evidence="1">Uncharacterized protein</fullName>
    </submittedName>
</protein>
<dbReference type="Proteomes" id="UP001529510">
    <property type="component" value="Unassembled WGS sequence"/>
</dbReference>
<name>A0ABD0RMY9_CIRMR</name>
<gene>
    <name evidence="1" type="ORF">M9458_003013</name>
</gene>
<evidence type="ECO:0000313" key="2">
    <source>
        <dbReference type="Proteomes" id="UP001529510"/>
    </source>
</evidence>
<evidence type="ECO:0000313" key="1">
    <source>
        <dbReference type="EMBL" id="KAL0199826.1"/>
    </source>
</evidence>
<dbReference type="EMBL" id="JAMKFB020000002">
    <property type="protein sequence ID" value="KAL0199826.1"/>
    <property type="molecule type" value="Genomic_DNA"/>
</dbReference>